<dbReference type="EMBL" id="PYMH01000008">
    <property type="protein sequence ID" value="PSU32787.1"/>
    <property type="molecule type" value="Genomic_DNA"/>
</dbReference>
<dbReference type="OrthoDB" id="9803781at2"/>
<reference evidence="3 4" key="1">
    <citation type="submission" date="2018-03" db="EMBL/GenBank/DDBJ databases">
        <title>Whole genome sequencing of Histamine producing bacteria.</title>
        <authorList>
            <person name="Butler K."/>
        </authorList>
    </citation>
    <scope>NUCLEOTIDE SEQUENCE [LARGE SCALE GENOMIC DNA]</scope>
    <source>
        <strain evidence="3 4">JCM 13586</strain>
    </source>
</reference>
<accession>A0A2T3IWI8</accession>
<dbReference type="RefSeq" id="WP_107350094.1">
    <property type="nucleotide sequence ID" value="NZ_PYMH01000008.1"/>
</dbReference>
<dbReference type="InterPro" id="IPR033399">
    <property type="entry name" value="TP_0789-like"/>
</dbReference>
<gene>
    <name evidence="3" type="ORF">C9I99_17235</name>
</gene>
<evidence type="ECO:0000256" key="1">
    <source>
        <dbReference type="SAM" id="SignalP"/>
    </source>
</evidence>
<protein>
    <recommendedName>
        <fullName evidence="2">Uncharacterized protein TP-0789 domain-containing protein</fullName>
    </recommendedName>
</protein>
<dbReference type="CDD" id="cd16329">
    <property type="entry name" value="LolA_like"/>
    <property type="match status" value="1"/>
</dbReference>
<organism evidence="3 4">
    <name type="scientific">Photobacterium lutimaris</name>
    <dbReference type="NCBI Taxonomy" id="388278"/>
    <lineage>
        <taxon>Bacteria</taxon>
        <taxon>Pseudomonadati</taxon>
        <taxon>Pseudomonadota</taxon>
        <taxon>Gammaproteobacteria</taxon>
        <taxon>Vibrionales</taxon>
        <taxon>Vibrionaceae</taxon>
        <taxon>Photobacterium</taxon>
    </lineage>
</organism>
<name>A0A2T3IWI8_9GAMM</name>
<proteinExistence type="predicted"/>
<dbReference type="Proteomes" id="UP000241222">
    <property type="component" value="Unassembled WGS sequence"/>
</dbReference>
<sequence length="259" mass="29694">MNKAIMAVMFSVFAAASQAADPSTLMENVKWREDGVSRTASVTLLLTDARGNERQREVAFIERDRDNVRETRLLIQQPLDVKGTAILLKSDAEKASSEDDIWLYLPALKKVKRLSATNKRGRFVGSEFSYTDLEWLRVEDFSYQLLGAETWQGDTVYKIEALPASQEVIKKTGYSKKVLWVNPNYDMVVKAVYFDERERELKTMQVDEVSQLQGYWTAVVQTIHNLQSGRTTKMVVNDIEYDTTIPAKHFKQQNLKRAL</sequence>
<evidence type="ECO:0000313" key="3">
    <source>
        <dbReference type="EMBL" id="PSU32787.1"/>
    </source>
</evidence>
<dbReference type="Gene3D" id="2.50.20.10">
    <property type="entry name" value="Lipoprotein localisation LolA/LolB/LppX"/>
    <property type="match status" value="1"/>
</dbReference>
<feature type="signal peptide" evidence="1">
    <location>
        <begin position="1"/>
        <end position="19"/>
    </location>
</feature>
<dbReference type="AlphaFoldDB" id="A0A2T3IWI8"/>
<keyword evidence="1" id="KW-0732">Signal</keyword>
<evidence type="ECO:0000259" key="2">
    <source>
        <dbReference type="Pfam" id="PF17131"/>
    </source>
</evidence>
<feature type="chain" id="PRO_5015610896" description="Uncharacterized protein TP-0789 domain-containing protein" evidence="1">
    <location>
        <begin position="20"/>
        <end position="259"/>
    </location>
</feature>
<feature type="domain" description="Uncharacterized protein TP-0789" evidence="2">
    <location>
        <begin position="73"/>
        <end position="257"/>
    </location>
</feature>
<keyword evidence="4" id="KW-1185">Reference proteome</keyword>
<dbReference type="Pfam" id="PF17131">
    <property type="entry name" value="LolA_like"/>
    <property type="match status" value="1"/>
</dbReference>
<evidence type="ECO:0000313" key="4">
    <source>
        <dbReference type="Proteomes" id="UP000241222"/>
    </source>
</evidence>
<comment type="caution">
    <text evidence="3">The sequence shown here is derived from an EMBL/GenBank/DDBJ whole genome shotgun (WGS) entry which is preliminary data.</text>
</comment>